<sequence length="258" mass="28931">MGWDYLKIESDFGRAHASALLRPLLDIVYPPACSVCGARTQRHFAICPDCWSRMRFIERPYCDVLGIPFRQDQGEGALCAQAIAEPPSFDRLRAVALHEGPARSLVHSLKYRDRTDLARMMAQWMARAGAAELAACDAILPIPLHWTRLAWRRFNQSAELARHLSRLTDKPMLATTLRRAKRTRRQVGLTASRREDNLRAAFRIVPGHENDVFGKRIILVDDVFTTGATVSSAARVLRRAGATDITVLSFAMALPEPI</sequence>
<evidence type="ECO:0000313" key="5">
    <source>
        <dbReference type="Proteomes" id="UP001597322"/>
    </source>
</evidence>
<dbReference type="Gene3D" id="3.40.50.2020">
    <property type="match status" value="1"/>
</dbReference>
<comment type="similarity">
    <text evidence="1">Belongs to the ComF/GntX family.</text>
</comment>
<keyword evidence="5" id="KW-1185">Reference proteome</keyword>
<dbReference type="Proteomes" id="UP001597322">
    <property type="component" value="Unassembled WGS sequence"/>
</dbReference>
<dbReference type="InterPro" id="IPR029057">
    <property type="entry name" value="PRTase-like"/>
</dbReference>
<gene>
    <name evidence="4" type="ORF">ACFSE1_06830</name>
</gene>
<dbReference type="Pfam" id="PF18912">
    <property type="entry name" value="DZR_2"/>
    <property type="match status" value="1"/>
</dbReference>
<dbReference type="EMBL" id="JBHUEQ010000011">
    <property type="protein sequence ID" value="MFD1745171.1"/>
    <property type="molecule type" value="Genomic_DNA"/>
</dbReference>
<reference evidence="5" key="1">
    <citation type="journal article" date="2019" name="Int. J. Syst. Evol. Microbiol.">
        <title>The Global Catalogue of Microorganisms (GCM) 10K type strain sequencing project: providing services to taxonomists for standard genome sequencing and annotation.</title>
        <authorList>
            <consortium name="The Broad Institute Genomics Platform"/>
            <consortium name="The Broad Institute Genome Sequencing Center for Infectious Disease"/>
            <person name="Wu L."/>
            <person name="Ma J."/>
        </authorList>
    </citation>
    <scope>NUCLEOTIDE SEQUENCE [LARGE SCALE GENOMIC DNA]</scope>
    <source>
        <strain evidence="5">CG52</strain>
    </source>
</reference>
<evidence type="ECO:0000259" key="2">
    <source>
        <dbReference type="Pfam" id="PF00156"/>
    </source>
</evidence>
<dbReference type="InterPro" id="IPR044005">
    <property type="entry name" value="DZR_2"/>
</dbReference>
<feature type="domain" description="Double zinc ribbon" evidence="3">
    <location>
        <begin position="24"/>
        <end position="81"/>
    </location>
</feature>
<dbReference type="RefSeq" id="WP_377398342.1">
    <property type="nucleotide sequence ID" value="NZ_JBHUEQ010000011.1"/>
</dbReference>
<accession>A0ABW4M3L6</accession>
<proteinExistence type="inferred from homology"/>
<dbReference type="Pfam" id="PF00156">
    <property type="entry name" value="Pribosyltran"/>
    <property type="match status" value="1"/>
</dbReference>
<dbReference type="PANTHER" id="PTHR47505">
    <property type="entry name" value="DNA UTILIZATION PROTEIN YHGH"/>
    <property type="match status" value="1"/>
</dbReference>
<dbReference type="CDD" id="cd06223">
    <property type="entry name" value="PRTases_typeI"/>
    <property type="match status" value="1"/>
</dbReference>
<dbReference type="InterPro" id="IPR051910">
    <property type="entry name" value="ComF/GntX_DNA_util-trans"/>
</dbReference>
<dbReference type="PANTHER" id="PTHR47505:SF1">
    <property type="entry name" value="DNA UTILIZATION PROTEIN YHGH"/>
    <property type="match status" value="1"/>
</dbReference>
<organism evidence="4 5">
    <name type="scientific">Rhizobium helianthi</name>
    <dbReference type="NCBI Taxonomy" id="1132695"/>
    <lineage>
        <taxon>Bacteria</taxon>
        <taxon>Pseudomonadati</taxon>
        <taxon>Pseudomonadota</taxon>
        <taxon>Alphaproteobacteria</taxon>
        <taxon>Hyphomicrobiales</taxon>
        <taxon>Rhizobiaceae</taxon>
        <taxon>Rhizobium/Agrobacterium group</taxon>
        <taxon>Rhizobium</taxon>
    </lineage>
</organism>
<comment type="caution">
    <text evidence="4">The sequence shown here is derived from an EMBL/GenBank/DDBJ whole genome shotgun (WGS) entry which is preliminary data.</text>
</comment>
<evidence type="ECO:0000259" key="3">
    <source>
        <dbReference type="Pfam" id="PF18912"/>
    </source>
</evidence>
<dbReference type="SUPFAM" id="SSF53271">
    <property type="entry name" value="PRTase-like"/>
    <property type="match status" value="1"/>
</dbReference>
<name>A0ABW4M3L6_9HYPH</name>
<feature type="domain" description="Phosphoribosyltransferase" evidence="2">
    <location>
        <begin position="191"/>
        <end position="246"/>
    </location>
</feature>
<protein>
    <submittedName>
        <fullName evidence="4">ComF family protein</fullName>
    </submittedName>
</protein>
<evidence type="ECO:0000313" key="4">
    <source>
        <dbReference type="EMBL" id="MFD1745171.1"/>
    </source>
</evidence>
<evidence type="ECO:0000256" key="1">
    <source>
        <dbReference type="ARBA" id="ARBA00008007"/>
    </source>
</evidence>
<dbReference type="InterPro" id="IPR000836">
    <property type="entry name" value="PRTase_dom"/>
</dbReference>